<dbReference type="EMBL" id="QXGF01003525">
    <property type="protein sequence ID" value="KAE8921378.1"/>
    <property type="molecule type" value="Genomic_DNA"/>
</dbReference>
<dbReference type="Proteomes" id="UP000441208">
    <property type="component" value="Unassembled WGS sequence"/>
</dbReference>
<evidence type="ECO:0000313" key="8">
    <source>
        <dbReference type="EMBL" id="KAE9291112.1"/>
    </source>
</evidence>
<dbReference type="EMBL" id="QXGB01003492">
    <property type="protein sequence ID" value="KAE9170490.1"/>
    <property type="molecule type" value="Genomic_DNA"/>
</dbReference>
<evidence type="ECO:0000313" key="1">
    <source>
        <dbReference type="EMBL" id="KAE8921378.1"/>
    </source>
</evidence>
<evidence type="ECO:0000313" key="13">
    <source>
        <dbReference type="Proteomes" id="UP000441208"/>
    </source>
</evidence>
<dbReference type="Proteomes" id="UP000486351">
    <property type="component" value="Unassembled WGS sequence"/>
</dbReference>
<evidence type="ECO:0000313" key="10">
    <source>
        <dbReference type="Proteomes" id="UP000433483"/>
    </source>
</evidence>
<dbReference type="AlphaFoldDB" id="A0A6A3VQY0"/>
<evidence type="ECO:0000313" key="11">
    <source>
        <dbReference type="Proteomes" id="UP000437068"/>
    </source>
</evidence>
<accession>A0A6A3VQY0</accession>
<comment type="caution">
    <text evidence="5">The sequence shown here is derived from an EMBL/GenBank/DDBJ whole genome shotgun (WGS) entry which is preliminary data.</text>
</comment>
<dbReference type="EMBL" id="QXFX01003453">
    <property type="protein sequence ID" value="KAE9068925.1"/>
    <property type="molecule type" value="Genomic_DNA"/>
</dbReference>
<dbReference type="Proteomes" id="UP000429523">
    <property type="component" value="Unassembled WGS sequence"/>
</dbReference>
<dbReference type="EMBL" id="QXFY01002888">
    <property type="protein sequence ID" value="KAE9291112.1"/>
    <property type="molecule type" value="Genomic_DNA"/>
</dbReference>
<organism evidence="5 10">
    <name type="scientific">Phytophthora fragariae</name>
    <dbReference type="NCBI Taxonomy" id="53985"/>
    <lineage>
        <taxon>Eukaryota</taxon>
        <taxon>Sar</taxon>
        <taxon>Stramenopiles</taxon>
        <taxon>Oomycota</taxon>
        <taxon>Peronosporomycetes</taxon>
        <taxon>Peronosporales</taxon>
        <taxon>Peronosporaceae</taxon>
        <taxon>Phytophthora</taxon>
    </lineage>
</organism>
<evidence type="ECO:0000313" key="16">
    <source>
        <dbReference type="Proteomes" id="UP000488956"/>
    </source>
</evidence>
<evidence type="ECO:0000313" key="3">
    <source>
        <dbReference type="EMBL" id="KAE9068925.1"/>
    </source>
</evidence>
<dbReference type="EMBL" id="QXFZ01003381">
    <property type="protein sequence ID" value="KAE9069442.1"/>
    <property type="molecule type" value="Genomic_DNA"/>
</dbReference>
<evidence type="ECO:0000313" key="4">
    <source>
        <dbReference type="EMBL" id="KAE9069442.1"/>
    </source>
</evidence>
<dbReference type="EMBL" id="QXGE01003365">
    <property type="protein sequence ID" value="KAE9275484.1"/>
    <property type="molecule type" value="Genomic_DNA"/>
</dbReference>
<dbReference type="Proteomes" id="UP000488956">
    <property type="component" value="Unassembled WGS sequence"/>
</dbReference>
<evidence type="ECO:0000313" key="5">
    <source>
        <dbReference type="EMBL" id="KAE9170490.1"/>
    </source>
</evidence>
<evidence type="ECO:0000313" key="7">
    <source>
        <dbReference type="EMBL" id="KAE9275484.1"/>
    </source>
</evidence>
<name>A0A6A3VQY0_9STRA</name>
<keyword evidence="10" id="KW-1185">Reference proteome</keyword>
<protein>
    <submittedName>
        <fullName evidence="5">Uncharacterized protein</fullName>
    </submittedName>
</protein>
<evidence type="ECO:0000313" key="9">
    <source>
        <dbReference type="Proteomes" id="UP000429523"/>
    </source>
</evidence>
<reference evidence="9 10" key="1">
    <citation type="submission" date="2018-08" db="EMBL/GenBank/DDBJ databases">
        <title>Genomic investigation of the strawberry pathogen Phytophthora fragariae indicates pathogenicity is determined by transcriptional variation in three key races.</title>
        <authorList>
            <person name="Adams T.M."/>
            <person name="Armitage A.D."/>
            <person name="Sobczyk M.K."/>
            <person name="Bates H.J."/>
            <person name="Dunwell J.M."/>
            <person name="Nellist C.F."/>
            <person name="Harrison R.J."/>
        </authorList>
    </citation>
    <scope>NUCLEOTIDE SEQUENCE [LARGE SCALE GENOMIC DNA]</scope>
    <source>
        <strain evidence="7 11">A4</strain>
        <strain evidence="6 12">BC-1</strain>
        <strain evidence="5 10">NOV-27</strain>
        <strain evidence="4 13">NOV-71</strain>
        <strain evidence="8 15">NOV-77</strain>
        <strain evidence="1 9">NOV-9</strain>
        <strain evidence="3 16">ONT-3</strain>
        <strain evidence="2 14">SCRP245</strain>
    </source>
</reference>
<dbReference type="Proteomes" id="UP000460718">
    <property type="component" value="Unassembled WGS sequence"/>
</dbReference>
<proteinExistence type="predicted"/>
<dbReference type="Proteomes" id="UP000433483">
    <property type="component" value="Unassembled WGS sequence"/>
</dbReference>
<evidence type="ECO:0000313" key="15">
    <source>
        <dbReference type="Proteomes" id="UP000486351"/>
    </source>
</evidence>
<dbReference type="Proteomes" id="UP000437068">
    <property type="component" value="Unassembled WGS sequence"/>
</dbReference>
<evidence type="ECO:0000313" key="14">
    <source>
        <dbReference type="Proteomes" id="UP000460718"/>
    </source>
</evidence>
<dbReference type="Proteomes" id="UP000440367">
    <property type="component" value="Unassembled WGS sequence"/>
</dbReference>
<evidence type="ECO:0000313" key="2">
    <source>
        <dbReference type="EMBL" id="KAE8970507.1"/>
    </source>
</evidence>
<dbReference type="EMBL" id="QXGD01003351">
    <property type="protein sequence ID" value="KAE9178394.1"/>
    <property type="molecule type" value="Genomic_DNA"/>
</dbReference>
<dbReference type="EMBL" id="QXFW01003483">
    <property type="protein sequence ID" value="KAE8970507.1"/>
    <property type="molecule type" value="Genomic_DNA"/>
</dbReference>
<evidence type="ECO:0000313" key="6">
    <source>
        <dbReference type="EMBL" id="KAE9178394.1"/>
    </source>
</evidence>
<evidence type="ECO:0000313" key="12">
    <source>
        <dbReference type="Proteomes" id="UP000440367"/>
    </source>
</evidence>
<gene>
    <name evidence="7" type="ORF">PF001_g26561</name>
    <name evidence="6" type="ORF">PF002_g28083</name>
    <name evidence="5" type="ORF">PF005_g27537</name>
    <name evidence="4" type="ORF">PF007_g27317</name>
    <name evidence="8" type="ORF">PF008_g25417</name>
    <name evidence="1" type="ORF">PF009_g28345</name>
    <name evidence="3" type="ORF">PF010_g26867</name>
    <name evidence="2" type="ORF">PF011_g26389</name>
</gene>
<sequence length="80" mass="9072">MDHHSLHPLLLACLLALGIRLFVLSVARRLVACIGRSAIVRTTDPYRPRRSKPGTDPLLLLCRRRLRRLVGENQRPDLAP</sequence>